<keyword evidence="2" id="KW-1003">Cell membrane</keyword>
<accession>A0A081BAI1</accession>
<evidence type="ECO:0000313" key="8">
    <source>
        <dbReference type="Proteomes" id="UP000028702"/>
    </source>
</evidence>
<dbReference type="AlphaFoldDB" id="A0A081BAI1"/>
<evidence type="ECO:0000256" key="5">
    <source>
        <dbReference type="ARBA" id="ARBA00023136"/>
    </source>
</evidence>
<comment type="caution">
    <text evidence="7">The sequence shown here is derived from an EMBL/GenBank/DDBJ whole genome shotgun (WGS) entry which is preliminary data.</text>
</comment>
<dbReference type="InterPro" id="IPR026461">
    <property type="entry name" value="Trfase_2_rSAM/seldom_assoc"/>
</dbReference>
<dbReference type="RefSeq" id="WP_045445325.1">
    <property type="nucleotide sequence ID" value="NZ_BBIO01000006.1"/>
</dbReference>
<dbReference type="EMBL" id="BBIO01000006">
    <property type="protein sequence ID" value="GAK45049.1"/>
    <property type="molecule type" value="Genomic_DNA"/>
</dbReference>
<keyword evidence="5" id="KW-0472">Membrane</keyword>
<dbReference type="GO" id="GO:0005886">
    <property type="term" value="C:plasma membrane"/>
    <property type="evidence" value="ECO:0007669"/>
    <property type="project" value="UniProtKB-SubCell"/>
</dbReference>
<dbReference type="Proteomes" id="UP000028702">
    <property type="component" value="Unassembled WGS sequence"/>
</dbReference>
<dbReference type="STRING" id="1333998.M2A_1548"/>
<gene>
    <name evidence="7" type="ORF">M2A_1548</name>
</gene>
<dbReference type="SUPFAM" id="SSF53448">
    <property type="entry name" value="Nucleotide-diphospho-sugar transferases"/>
    <property type="match status" value="1"/>
</dbReference>
<dbReference type="InterPro" id="IPR029044">
    <property type="entry name" value="Nucleotide-diphossugar_trans"/>
</dbReference>
<keyword evidence="4 7" id="KW-0808">Transferase</keyword>
<sequence>MLSVVIPTLNAEKTLTRTLNCLIDATVQGLVREVIVADGGSTDKTEEIADAAGCHFIAGPRGRGTQLAAGARAARADWLLFLHADTVLTPGWEDELRKWFEHVERGRWKDGEVAAAFRFALDDFSGKARFMEKMVALRCALFRLPFGDQGLVISKAYYKKLGGFKELPLMEDVDLVRRIGRSRLVLLRSQAVTSPERYVRSGFFLRALRNLGLLSLYYLRVPPRVLARLYG</sequence>
<feature type="domain" description="Glycosyltransferase 2-like" evidence="6">
    <location>
        <begin position="3"/>
        <end position="101"/>
    </location>
</feature>
<proteinExistence type="predicted"/>
<dbReference type="GO" id="GO:0016757">
    <property type="term" value="F:glycosyltransferase activity"/>
    <property type="evidence" value="ECO:0007669"/>
    <property type="project" value="UniProtKB-KW"/>
</dbReference>
<dbReference type="NCBIfam" id="TIGR04283">
    <property type="entry name" value="glyco_like_mftF"/>
    <property type="match status" value="1"/>
</dbReference>
<evidence type="ECO:0000259" key="6">
    <source>
        <dbReference type="Pfam" id="PF00535"/>
    </source>
</evidence>
<dbReference type="Pfam" id="PF00535">
    <property type="entry name" value="Glycos_transf_2"/>
    <property type="match status" value="1"/>
</dbReference>
<dbReference type="InterPro" id="IPR001173">
    <property type="entry name" value="Glyco_trans_2-like"/>
</dbReference>
<dbReference type="Gene3D" id="3.90.550.10">
    <property type="entry name" value="Spore Coat Polysaccharide Biosynthesis Protein SpsA, Chain A"/>
    <property type="match status" value="1"/>
</dbReference>
<protein>
    <submittedName>
        <fullName evidence="7">Glycosyl transferase family protein</fullName>
    </submittedName>
</protein>
<keyword evidence="3" id="KW-0328">Glycosyltransferase</keyword>
<name>A0A081BAI1_9HYPH</name>
<evidence type="ECO:0000256" key="1">
    <source>
        <dbReference type="ARBA" id="ARBA00004236"/>
    </source>
</evidence>
<dbReference type="PANTHER" id="PTHR43646">
    <property type="entry name" value="GLYCOSYLTRANSFERASE"/>
    <property type="match status" value="1"/>
</dbReference>
<comment type="subcellular location">
    <subcellularLocation>
        <location evidence="1">Cell membrane</location>
    </subcellularLocation>
</comment>
<keyword evidence="8" id="KW-1185">Reference proteome</keyword>
<organism evidence="7 8">
    <name type="scientific">Tepidicaulis marinus</name>
    <dbReference type="NCBI Taxonomy" id="1333998"/>
    <lineage>
        <taxon>Bacteria</taxon>
        <taxon>Pseudomonadati</taxon>
        <taxon>Pseudomonadota</taxon>
        <taxon>Alphaproteobacteria</taxon>
        <taxon>Hyphomicrobiales</taxon>
        <taxon>Parvibaculaceae</taxon>
        <taxon>Tepidicaulis</taxon>
    </lineage>
</organism>
<evidence type="ECO:0000256" key="4">
    <source>
        <dbReference type="ARBA" id="ARBA00022679"/>
    </source>
</evidence>
<dbReference type="eggNOG" id="COG1215">
    <property type="taxonomic scope" value="Bacteria"/>
</dbReference>
<evidence type="ECO:0000256" key="3">
    <source>
        <dbReference type="ARBA" id="ARBA00022676"/>
    </source>
</evidence>
<reference evidence="7 8" key="1">
    <citation type="submission" date="2014-07" db="EMBL/GenBank/DDBJ databases">
        <title>Tepidicaulis marinum gen. nov., sp. nov., a novel marine bacterium denitrifying nitrate to nitrous oxide strictly under microaerobic conditions.</title>
        <authorList>
            <person name="Takeuchi M."/>
            <person name="Yamagishi T."/>
            <person name="Kamagata Y."/>
            <person name="Oshima K."/>
            <person name="Hattori M."/>
            <person name="Katayama T."/>
            <person name="Hanada S."/>
            <person name="Tamaki H."/>
            <person name="Marumo K."/>
            <person name="Maeda H."/>
            <person name="Nedachi M."/>
            <person name="Iwasaki W."/>
            <person name="Suwa Y."/>
            <person name="Sakata S."/>
        </authorList>
    </citation>
    <scope>NUCLEOTIDE SEQUENCE [LARGE SCALE GENOMIC DNA]</scope>
    <source>
        <strain evidence="7 8">MA2</strain>
    </source>
</reference>
<dbReference type="PANTHER" id="PTHR43646:SF2">
    <property type="entry name" value="GLYCOSYLTRANSFERASE 2-LIKE DOMAIN-CONTAINING PROTEIN"/>
    <property type="match status" value="1"/>
</dbReference>
<evidence type="ECO:0000313" key="7">
    <source>
        <dbReference type="EMBL" id="GAK45049.1"/>
    </source>
</evidence>
<evidence type="ECO:0000256" key="2">
    <source>
        <dbReference type="ARBA" id="ARBA00022475"/>
    </source>
</evidence>
<dbReference type="CDD" id="cd02522">
    <property type="entry name" value="GT_2_like_a"/>
    <property type="match status" value="1"/>
</dbReference>